<dbReference type="Proteomes" id="UP000187209">
    <property type="component" value="Unassembled WGS sequence"/>
</dbReference>
<dbReference type="AlphaFoldDB" id="A0A1R2B2U6"/>
<dbReference type="Gene3D" id="3.30.70.330">
    <property type="match status" value="5"/>
</dbReference>
<proteinExistence type="predicted"/>
<dbReference type="SMART" id="SM00360">
    <property type="entry name" value="RRM"/>
    <property type="match status" value="5"/>
</dbReference>
<dbReference type="InterPro" id="IPR051945">
    <property type="entry name" value="RRM_MRD1_RNA_proc_ribogen"/>
</dbReference>
<dbReference type="EMBL" id="MPUH01001024">
    <property type="protein sequence ID" value="OMJ71092.1"/>
    <property type="molecule type" value="Genomic_DNA"/>
</dbReference>
<accession>A0A1R2B2U6</accession>
<protein>
    <recommendedName>
        <fullName evidence="7">RRM domain-containing protein</fullName>
    </recommendedName>
</protein>
<comment type="subcellular location">
    <subcellularLocation>
        <location evidence="1">Nucleus</location>
    </subcellularLocation>
</comment>
<evidence type="ECO:0000256" key="4">
    <source>
        <dbReference type="ARBA" id="ARBA00023242"/>
    </source>
</evidence>
<dbReference type="PANTHER" id="PTHR48039">
    <property type="entry name" value="RNA-BINDING MOTIF PROTEIN 14B"/>
    <property type="match status" value="1"/>
</dbReference>
<organism evidence="8 9">
    <name type="scientific">Stentor coeruleus</name>
    <dbReference type="NCBI Taxonomy" id="5963"/>
    <lineage>
        <taxon>Eukaryota</taxon>
        <taxon>Sar</taxon>
        <taxon>Alveolata</taxon>
        <taxon>Ciliophora</taxon>
        <taxon>Postciliodesmatophora</taxon>
        <taxon>Heterotrichea</taxon>
        <taxon>Heterotrichida</taxon>
        <taxon>Stentoridae</taxon>
        <taxon>Stentor</taxon>
    </lineage>
</organism>
<reference evidence="8 9" key="1">
    <citation type="submission" date="2016-11" db="EMBL/GenBank/DDBJ databases">
        <title>The macronuclear genome of Stentor coeruleus: a giant cell with tiny introns.</title>
        <authorList>
            <person name="Slabodnick M."/>
            <person name="Ruby J.G."/>
            <person name="Reiff S.B."/>
            <person name="Swart E.C."/>
            <person name="Gosai S."/>
            <person name="Prabakaran S."/>
            <person name="Witkowska E."/>
            <person name="Larue G.E."/>
            <person name="Fisher S."/>
            <person name="Freeman R.M."/>
            <person name="Gunawardena J."/>
            <person name="Chu W."/>
            <person name="Stover N.A."/>
            <person name="Gregory B.D."/>
            <person name="Nowacki M."/>
            <person name="Derisi J."/>
            <person name="Roy S.W."/>
            <person name="Marshall W.F."/>
            <person name="Sood P."/>
        </authorList>
    </citation>
    <scope>NUCLEOTIDE SEQUENCE [LARGE SCALE GENOMIC DNA]</scope>
    <source>
        <strain evidence="8">WM001</strain>
    </source>
</reference>
<feature type="domain" description="RRM" evidence="7">
    <location>
        <begin position="484"/>
        <end position="561"/>
    </location>
</feature>
<dbReference type="PROSITE" id="PS50102">
    <property type="entry name" value="RRM"/>
    <property type="match status" value="5"/>
</dbReference>
<dbReference type="Pfam" id="PF00076">
    <property type="entry name" value="RRM_1"/>
    <property type="match status" value="5"/>
</dbReference>
<sequence>MSRLIVKNLPKNTSEAQLRAFFSAKGEVTDIKQLKDSEGNFKSVAFIGFRESGQEETLMQYFNKNYIGGCKILVEPAKSTADTSIKKWSKNSATQEYPSKPLPEDLDSTRLYLRNLPYSVTKEDLQVLFAQHGEIEELHLPIDSKSHRPKGFAYVKYRTTESAVMAFDKLDRSVFQGRLLHIIPAAKKPEPISEIKAKSSYKHQLAQELKKRAKNSSTWNTLFVNSDTVASAMSEKLHMTKGEFLDKDNTDLAVRVSMAETKILEEIREWMKNHDINFEAFSGDRNSTPRSQEIIIVKNLAKGAVMSEINDLFSRYGNVCRCIMPPSKTMAIVEFRDTASAKNAFDKISYTTYRALPLYLEWAPQHTFDTPHEDIETVTTTNANTIFVKNLSFKTSQEALKTHFEASGKVKSAKIIMNKGLPCGYGFVEFNTEKEAGKALRNLNNSLLDGHALKLSESKTSVVIPKKRQRSPERQDEEEEDLRSKLLVKNLAFEANTTELKEMFQNFGELKTVRIPTKASGGHRGFGFVEFLSHEDAEAALKSLQNTHFYGRRLVIDWAKEESTLSSLKQKAS</sequence>
<evidence type="ECO:0000256" key="2">
    <source>
        <dbReference type="ARBA" id="ARBA00022737"/>
    </source>
</evidence>
<dbReference type="InterPro" id="IPR034423">
    <property type="entry name" value="RBM19_RRM5"/>
</dbReference>
<evidence type="ECO:0000256" key="3">
    <source>
        <dbReference type="ARBA" id="ARBA00022884"/>
    </source>
</evidence>
<gene>
    <name evidence="8" type="ORF">SteCoe_30797</name>
</gene>
<evidence type="ECO:0000256" key="1">
    <source>
        <dbReference type="ARBA" id="ARBA00004123"/>
    </source>
</evidence>
<keyword evidence="4" id="KW-0539">Nucleus</keyword>
<dbReference type="GO" id="GO:0003729">
    <property type="term" value="F:mRNA binding"/>
    <property type="evidence" value="ECO:0007669"/>
    <property type="project" value="TreeGrafter"/>
</dbReference>
<dbReference type="OrthoDB" id="439639at2759"/>
<keyword evidence="9" id="KW-1185">Reference proteome</keyword>
<dbReference type="SUPFAM" id="SSF54928">
    <property type="entry name" value="RNA-binding domain, RBD"/>
    <property type="match status" value="3"/>
</dbReference>
<feature type="region of interest" description="Disordered" evidence="6">
    <location>
        <begin position="462"/>
        <end position="481"/>
    </location>
</feature>
<keyword evidence="3 5" id="KW-0694">RNA-binding</keyword>
<keyword evidence="2" id="KW-0677">Repeat</keyword>
<feature type="domain" description="RRM" evidence="7">
    <location>
        <begin position="384"/>
        <end position="460"/>
    </location>
</feature>
<dbReference type="InterPro" id="IPR012677">
    <property type="entry name" value="Nucleotide-bd_a/b_plait_sf"/>
</dbReference>
<dbReference type="CDD" id="cd12318">
    <property type="entry name" value="RRM5_RBM19_like"/>
    <property type="match status" value="1"/>
</dbReference>
<dbReference type="InterPro" id="IPR035979">
    <property type="entry name" value="RBD_domain_sf"/>
</dbReference>
<evidence type="ECO:0000256" key="6">
    <source>
        <dbReference type="SAM" id="MobiDB-lite"/>
    </source>
</evidence>
<name>A0A1R2B2U6_9CILI</name>
<evidence type="ECO:0000259" key="7">
    <source>
        <dbReference type="PROSITE" id="PS50102"/>
    </source>
</evidence>
<feature type="domain" description="RRM" evidence="7">
    <location>
        <begin position="2"/>
        <end position="79"/>
    </location>
</feature>
<evidence type="ECO:0000313" key="8">
    <source>
        <dbReference type="EMBL" id="OMJ71092.1"/>
    </source>
</evidence>
<evidence type="ECO:0000256" key="5">
    <source>
        <dbReference type="PROSITE-ProRule" id="PRU00176"/>
    </source>
</evidence>
<dbReference type="PANTHER" id="PTHR48039:SF5">
    <property type="entry name" value="RNA-BINDING PROTEIN 28"/>
    <property type="match status" value="1"/>
</dbReference>
<comment type="caution">
    <text evidence="8">The sequence shown here is derived from an EMBL/GenBank/DDBJ whole genome shotgun (WGS) entry which is preliminary data.</text>
</comment>
<evidence type="ECO:0000313" key="9">
    <source>
        <dbReference type="Proteomes" id="UP000187209"/>
    </source>
</evidence>
<dbReference type="CDD" id="cd12320">
    <property type="entry name" value="RRM6_RBM19_RRM5_MRD1"/>
    <property type="match status" value="1"/>
</dbReference>
<dbReference type="InterPro" id="IPR000504">
    <property type="entry name" value="RRM_dom"/>
</dbReference>
<dbReference type="GO" id="GO:0005634">
    <property type="term" value="C:nucleus"/>
    <property type="evidence" value="ECO:0007669"/>
    <property type="project" value="UniProtKB-SubCell"/>
</dbReference>
<feature type="domain" description="RRM" evidence="7">
    <location>
        <begin position="109"/>
        <end position="187"/>
    </location>
</feature>
<dbReference type="InterPro" id="IPR003954">
    <property type="entry name" value="RRM_euk-type"/>
</dbReference>
<feature type="domain" description="RRM" evidence="7">
    <location>
        <begin position="293"/>
        <end position="365"/>
    </location>
</feature>
<dbReference type="SMART" id="SM00361">
    <property type="entry name" value="RRM_1"/>
    <property type="match status" value="3"/>
</dbReference>